<protein>
    <submittedName>
        <fullName evidence="1">Galactosyl transferase GMA12/MNN10 family protein</fullName>
    </submittedName>
</protein>
<evidence type="ECO:0000313" key="2">
    <source>
        <dbReference type="Proteomes" id="UP000585474"/>
    </source>
</evidence>
<name>A0A7J0FH95_9ERIC</name>
<comment type="caution">
    <text evidence="1">The sequence shown here is derived from an EMBL/GenBank/DDBJ whole genome shotgun (WGS) entry which is preliminary data.</text>
</comment>
<proteinExistence type="predicted"/>
<dbReference type="Proteomes" id="UP000585474">
    <property type="component" value="Unassembled WGS sequence"/>
</dbReference>
<reference evidence="1 2" key="1">
    <citation type="submission" date="2019-07" db="EMBL/GenBank/DDBJ databases">
        <title>De Novo Assembly of kiwifruit Actinidia rufa.</title>
        <authorList>
            <person name="Sugita-Konishi S."/>
            <person name="Sato K."/>
            <person name="Mori E."/>
            <person name="Abe Y."/>
            <person name="Kisaki G."/>
            <person name="Hamano K."/>
            <person name="Suezawa K."/>
            <person name="Otani M."/>
            <person name="Fukuda T."/>
            <person name="Manabe T."/>
            <person name="Gomi K."/>
            <person name="Tabuchi M."/>
            <person name="Akimitsu K."/>
            <person name="Kataoka I."/>
        </authorList>
    </citation>
    <scope>NUCLEOTIDE SEQUENCE [LARGE SCALE GENOMIC DNA]</scope>
    <source>
        <strain evidence="2">cv. Fuchu</strain>
    </source>
</reference>
<dbReference type="GO" id="GO:0016740">
    <property type="term" value="F:transferase activity"/>
    <property type="evidence" value="ECO:0007669"/>
    <property type="project" value="UniProtKB-KW"/>
</dbReference>
<dbReference type="AlphaFoldDB" id="A0A7J0FH95"/>
<gene>
    <name evidence="1" type="ORF">Acr_12g0005920</name>
</gene>
<keyword evidence="1" id="KW-0808">Transferase</keyword>
<organism evidence="1 2">
    <name type="scientific">Actinidia rufa</name>
    <dbReference type="NCBI Taxonomy" id="165716"/>
    <lineage>
        <taxon>Eukaryota</taxon>
        <taxon>Viridiplantae</taxon>
        <taxon>Streptophyta</taxon>
        <taxon>Embryophyta</taxon>
        <taxon>Tracheophyta</taxon>
        <taxon>Spermatophyta</taxon>
        <taxon>Magnoliopsida</taxon>
        <taxon>eudicotyledons</taxon>
        <taxon>Gunneridae</taxon>
        <taxon>Pentapetalae</taxon>
        <taxon>asterids</taxon>
        <taxon>Ericales</taxon>
        <taxon>Actinidiaceae</taxon>
        <taxon>Actinidia</taxon>
    </lineage>
</organism>
<sequence length="54" mass="5994">MFCAEKRQALPTTSDADADAVNRHLVEETNRILAEIRSDPPLPLTERTPTDSLS</sequence>
<dbReference type="EMBL" id="BJWL01000012">
    <property type="protein sequence ID" value="GFY98051.1"/>
    <property type="molecule type" value="Genomic_DNA"/>
</dbReference>
<keyword evidence="2" id="KW-1185">Reference proteome</keyword>
<accession>A0A7J0FH95</accession>
<evidence type="ECO:0000313" key="1">
    <source>
        <dbReference type="EMBL" id="GFY98051.1"/>
    </source>
</evidence>